<keyword evidence="2" id="KW-1185">Reference proteome</keyword>
<gene>
    <name evidence="1" type="ORF">V8G57_13810</name>
</gene>
<protein>
    <submittedName>
        <fullName evidence="1">Uncharacterized protein</fullName>
    </submittedName>
</protein>
<accession>A0ABU9PWS3</accession>
<evidence type="ECO:0000313" key="2">
    <source>
        <dbReference type="Proteomes" id="UP001495910"/>
    </source>
</evidence>
<reference evidence="1 2" key="1">
    <citation type="submission" date="2024-02" db="EMBL/GenBank/DDBJ databases">
        <title>Draft genome sequence of Collimonas sp. strain H4R21, an effective mineral-weathering bacterial strain isolated from the beech rhizosphere.</title>
        <authorList>
            <person name="Morin E."/>
            <person name="Uroz S."/>
            <person name="Leveau J.H.J."/>
            <person name="Kumar R."/>
            <person name="Rey M.W."/>
            <person name="Pham J."/>
        </authorList>
    </citation>
    <scope>NUCLEOTIDE SEQUENCE [LARGE SCALE GENOMIC DNA]</scope>
    <source>
        <strain evidence="1 2">H4R21</strain>
    </source>
</reference>
<evidence type="ECO:0000313" key="1">
    <source>
        <dbReference type="EMBL" id="MEM4988468.1"/>
    </source>
</evidence>
<name>A0ABU9PWS3_9BURK</name>
<dbReference type="EMBL" id="JBANDC010000008">
    <property type="protein sequence ID" value="MEM4988468.1"/>
    <property type="molecule type" value="Genomic_DNA"/>
</dbReference>
<proteinExistence type="predicted"/>
<dbReference type="RefSeq" id="WP_342829891.1">
    <property type="nucleotide sequence ID" value="NZ_JBANDC010000008.1"/>
</dbReference>
<comment type="caution">
    <text evidence="1">The sequence shown here is derived from an EMBL/GenBank/DDBJ whole genome shotgun (WGS) entry which is preliminary data.</text>
</comment>
<dbReference type="Proteomes" id="UP001495910">
    <property type="component" value="Unassembled WGS sequence"/>
</dbReference>
<organism evidence="1 2">
    <name type="scientific">Collimonas rhizosphaerae</name>
    <dbReference type="NCBI Taxonomy" id="3126357"/>
    <lineage>
        <taxon>Bacteria</taxon>
        <taxon>Pseudomonadati</taxon>
        <taxon>Pseudomonadota</taxon>
        <taxon>Betaproteobacteria</taxon>
        <taxon>Burkholderiales</taxon>
        <taxon>Oxalobacteraceae</taxon>
        <taxon>Collimonas</taxon>
    </lineage>
</organism>
<sequence length="276" mass="30853">MSWKPSNSQEQRRLEQKFSSLGIPFDTPGFYDHPAFLEAEHKDPRFLEMYARYVEARMYSGSYIANAAPKITAAATALEAAVAADGRLGACVDASGMLGRMLDRLGVWNYVAKSTLTITFPRASALHPRYFWAVDAGDFIAPHAIVVAPPFGVVDVTVRHQHYDAGQAAHIPSPILANEWGSAKWTPEDLANTEVLTWLHAKRIPFLTFLRNNYLSMTEVMQVLPVRNIKINETTLKYVTIAVGMTNEPLEEITGYKPKGRTALQIFEQDIQPQFP</sequence>